<dbReference type="EMBL" id="CP109106">
    <property type="protein sequence ID" value="WSB71255.1"/>
    <property type="molecule type" value="Genomic_DNA"/>
</dbReference>
<proteinExistence type="predicted"/>
<organism evidence="1 2">
    <name type="scientific">Streptomyces decoyicus</name>
    <dbReference type="NCBI Taxonomy" id="249567"/>
    <lineage>
        <taxon>Bacteria</taxon>
        <taxon>Bacillati</taxon>
        <taxon>Actinomycetota</taxon>
        <taxon>Actinomycetes</taxon>
        <taxon>Kitasatosporales</taxon>
        <taxon>Streptomycetaceae</taxon>
        <taxon>Streptomyces</taxon>
    </lineage>
</organism>
<dbReference type="Pfam" id="PF14431">
    <property type="entry name" value="YwqJ-deaminase"/>
    <property type="match status" value="1"/>
</dbReference>
<protein>
    <submittedName>
        <fullName evidence="1">YwqJ-related putative deaminase</fullName>
    </submittedName>
</protein>
<sequence>MSERFEGGLVPGTASSVLVQGMVFSHTNLSGDGTPNLHPAVLRYFEEIPERLREPFLGYCAESALVSDQLWALDSERQGLPPVTLEEASPHFGGAAMMSKMIREDGDPDHGQPTEPCGACQGLLDRLGIAFIGRDDV</sequence>
<evidence type="ECO:0000313" key="2">
    <source>
        <dbReference type="Proteomes" id="UP001344251"/>
    </source>
</evidence>
<reference evidence="1 2" key="1">
    <citation type="submission" date="2022-10" db="EMBL/GenBank/DDBJ databases">
        <title>The complete genomes of actinobacterial strains from the NBC collection.</title>
        <authorList>
            <person name="Joergensen T.S."/>
            <person name="Alvarez Arevalo M."/>
            <person name="Sterndorff E.B."/>
            <person name="Faurdal D."/>
            <person name="Vuksanovic O."/>
            <person name="Mourched A.-S."/>
            <person name="Charusanti P."/>
            <person name="Shaw S."/>
            <person name="Blin K."/>
            <person name="Weber T."/>
        </authorList>
    </citation>
    <scope>NUCLEOTIDE SEQUENCE [LARGE SCALE GENOMIC DNA]</scope>
    <source>
        <strain evidence="1 2">NBC 01774</strain>
    </source>
</reference>
<keyword evidence="2" id="KW-1185">Reference proteome</keyword>
<gene>
    <name evidence="1" type="ORF">OG863_26755</name>
</gene>
<dbReference type="Proteomes" id="UP001344251">
    <property type="component" value="Chromosome"/>
</dbReference>
<name>A0ABZ1FLQ5_9ACTN</name>
<evidence type="ECO:0000313" key="1">
    <source>
        <dbReference type="EMBL" id="WSB71255.1"/>
    </source>
</evidence>
<dbReference type="RefSeq" id="WP_326620845.1">
    <property type="nucleotide sequence ID" value="NZ_CP109106.1"/>
</dbReference>
<dbReference type="InterPro" id="IPR025968">
    <property type="entry name" value="YwqJ_deaminase"/>
</dbReference>
<accession>A0ABZ1FLQ5</accession>